<feature type="region of interest" description="Disordered" evidence="1">
    <location>
        <begin position="175"/>
        <end position="207"/>
    </location>
</feature>
<dbReference type="AlphaFoldDB" id="A0A2P5FAL0"/>
<evidence type="ECO:0000256" key="1">
    <source>
        <dbReference type="SAM" id="MobiDB-lite"/>
    </source>
</evidence>
<dbReference type="InParanoid" id="A0A2P5FAL0"/>
<keyword evidence="3" id="KW-1185">Reference proteome</keyword>
<dbReference type="InterPro" id="IPR039300">
    <property type="entry name" value="JASON"/>
</dbReference>
<evidence type="ECO:0000313" key="3">
    <source>
        <dbReference type="Proteomes" id="UP000237000"/>
    </source>
</evidence>
<dbReference type="PANTHER" id="PTHR33318">
    <property type="entry name" value="ASPARTYL/GLUTAMYL-TRNA(ASN/GLN) AMIDOTRANSFERASE SUBUNIT"/>
    <property type="match status" value="1"/>
</dbReference>
<organism evidence="2 3">
    <name type="scientific">Trema orientale</name>
    <name type="common">Charcoal tree</name>
    <name type="synonym">Celtis orientalis</name>
    <dbReference type="NCBI Taxonomy" id="63057"/>
    <lineage>
        <taxon>Eukaryota</taxon>
        <taxon>Viridiplantae</taxon>
        <taxon>Streptophyta</taxon>
        <taxon>Embryophyta</taxon>
        <taxon>Tracheophyta</taxon>
        <taxon>Spermatophyta</taxon>
        <taxon>Magnoliopsida</taxon>
        <taxon>eudicotyledons</taxon>
        <taxon>Gunneridae</taxon>
        <taxon>Pentapetalae</taxon>
        <taxon>rosids</taxon>
        <taxon>fabids</taxon>
        <taxon>Rosales</taxon>
        <taxon>Cannabaceae</taxon>
        <taxon>Trema</taxon>
    </lineage>
</organism>
<dbReference type="EMBL" id="JXTC01000048">
    <property type="protein sequence ID" value="PON94823.1"/>
    <property type="molecule type" value="Genomic_DNA"/>
</dbReference>
<dbReference type="GO" id="GO:0007142">
    <property type="term" value="P:male meiosis II"/>
    <property type="evidence" value="ECO:0007669"/>
    <property type="project" value="InterPro"/>
</dbReference>
<proteinExistence type="predicted"/>
<comment type="caution">
    <text evidence="2">The sequence shown here is derived from an EMBL/GenBank/DDBJ whole genome shotgun (WGS) entry which is preliminary data.</text>
</comment>
<dbReference type="FunCoup" id="A0A2P5FAL0">
    <property type="interactions" value="117"/>
</dbReference>
<dbReference type="Proteomes" id="UP000237000">
    <property type="component" value="Unassembled WGS sequence"/>
</dbReference>
<accession>A0A2P5FAL0</accession>
<sequence>MGCFLACFGLSHKRKRRKPAHKGHGGYEPLDSSVTIVRLSSAENPISTKAYSEPRHKHKEQPSSKIRKKVRFNPNVQTYEPISTSYHFLEDEEDEKLIRKGEEIADESLSTSKGSFNLNYRYQNCRDFYDEDDDIAFESDLYYDDDYNEEEDEDEDEYDGDIDIDSQRVSQDEFSKELNSYSVSSDKNVSSDKSVEEKDTSAHSVLRPVENLTQWRAAKAKTASSKQPREENISLFQKSSCRTSLLDSGKPYPLLQEIAVDSSLSSWLNPTSTYSV</sequence>
<gene>
    <name evidence="2" type="ORF">TorRG33x02_093360</name>
</gene>
<feature type="compositionally biased region" description="Low complexity" evidence="1">
    <location>
        <begin position="179"/>
        <end position="188"/>
    </location>
</feature>
<protein>
    <submittedName>
        <fullName evidence="2">FK506-binding nuclear-like protein</fullName>
    </submittedName>
</protein>
<reference evidence="3" key="1">
    <citation type="submission" date="2016-06" db="EMBL/GenBank/DDBJ databases">
        <title>Parallel loss of symbiosis genes in relatives of nitrogen-fixing non-legume Parasponia.</title>
        <authorList>
            <person name="Van Velzen R."/>
            <person name="Holmer R."/>
            <person name="Bu F."/>
            <person name="Rutten L."/>
            <person name="Van Zeijl A."/>
            <person name="Liu W."/>
            <person name="Santuari L."/>
            <person name="Cao Q."/>
            <person name="Sharma T."/>
            <person name="Shen D."/>
            <person name="Roswanjaya Y."/>
            <person name="Wardhani T."/>
            <person name="Kalhor M.S."/>
            <person name="Jansen J."/>
            <person name="Van den Hoogen J."/>
            <person name="Gungor B."/>
            <person name="Hartog M."/>
            <person name="Hontelez J."/>
            <person name="Verver J."/>
            <person name="Yang W.-C."/>
            <person name="Schijlen E."/>
            <person name="Repin R."/>
            <person name="Schilthuizen M."/>
            <person name="Schranz E."/>
            <person name="Heidstra R."/>
            <person name="Miyata K."/>
            <person name="Fedorova E."/>
            <person name="Kohlen W."/>
            <person name="Bisseling T."/>
            <person name="Smit S."/>
            <person name="Geurts R."/>
        </authorList>
    </citation>
    <scope>NUCLEOTIDE SEQUENCE [LARGE SCALE GENOMIC DNA]</scope>
    <source>
        <strain evidence="3">cv. RG33-2</strain>
    </source>
</reference>
<name>A0A2P5FAL0_TREOI</name>
<feature type="compositionally biased region" description="Basic and acidic residues" evidence="1">
    <location>
        <begin position="189"/>
        <end position="201"/>
    </location>
</feature>
<dbReference type="PANTHER" id="PTHR33318:SF16">
    <property type="entry name" value="FK506-BINDING NUCLEAR-LIKE PROTEIN"/>
    <property type="match status" value="1"/>
</dbReference>
<dbReference type="OrthoDB" id="1695907at2759"/>
<dbReference type="STRING" id="63057.A0A2P5FAL0"/>
<feature type="region of interest" description="Disordered" evidence="1">
    <location>
        <begin position="142"/>
        <end position="162"/>
    </location>
</feature>
<evidence type="ECO:0000313" key="2">
    <source>
        <dbReference type="EMBL" id="PON94823.1"/>
    </source>
</evidence>